<dbReference type="GO" id="GO:0003676">
    <property type="term" value="F:nucleic acid binding"/>
    <property type="evidence" value="ECO:0007669"/>
    <property type="project" value="InterPro"/>
</dbReference>
<sequence length="99" mass="11272">MTALCLKSKQKLFDRMSIDLPSNRTEKLTIKWSGGGAMVWRGCFGPLEIIDTSSVDQETYINILANSFRSWFTNVTVHQERYSIFQEDGASCHTGDYAR</sequence>
<dbReference type="RefSeq" id="XP_067524808.1">
    <property type="nucleotide sequence ID" value="XM_067668707.1"/>
</dbReference>
<evidence type="ECO:0008006" key="3">
    <source>
        <dbReference type="Google" id="ProtNLM"/>
    </source>
</evidence>
<dbReference type="VEuPathDB" id="FungiDB:RO3G_14123"/>
<protein>
    <recommendedName>
        <fullName evidence="3">Tc1-like transposase DDE domain-containing protein</fullName>
    </recommendedName>
</protein>
<dbReference type="InterPro" id="IPR036397">
    <property type="entry name" value="RNaseH_sf"/>
</dbReference>
<accession>I1CLT2</accession>
<dbReference type="STRING" id="246409.I1CLT2"/>
<dbReference type="AlphaFoldDB" id="I1CLT2"/>
<dbReference type="Proteomes" id="UP000009138">
    <property type="component" value="Unassembled WGS sequence"/>
</dbReference>
<keyword evidence="2" id="KW-1185">Reference proteome</keyword>
<reference evidence="1 2" key="1">
    <citation type="journal article" date="2009" name="PLoS Genet.">
        <title>Genomic analysis of the basal lineage fungus Rhizopus oryzae reveals a whole-genome duplication.</title>
        <authorList>
            <person name="Ma L.-J."/>
            <person name="Ibrahim A.S."/>
            <person name="Skory C."/>
            <person name="Grabherr M.G."/>
            <person name="Burger G."/>
            <person name="Butler M."/>
            <person name="Elias M."/>
            <person name="Idnurm A."/>
            <person name="Lang B.F."/>
            <person name="Sone T."/>
            <person name="Abe A."/>
            <person name="Calvo S.E."/>
            <person name="Corrochano L.M."/>
            <person name="Engels R."/>
            <person name="Fu J."/>
            <person name="Hansberg W."/>
            <person name="Kim J.-M."/>
            <person name="Kodira C.D."/>
            <person name="Koehrsen M.J."/>
            <person name="Liu B."/>
            <person name="Miranda-Saavedra D."/>
            <person name="O'Leary S."/>
            <person name="Ortiz-Castellanos L."/>
            <person name="Poulter R."/>
            <person name="Rodriguez-Romero J."/>
            <person name="Ruiz-Herrera J."/>
            <person name="Shen Y.-Q."/>
            <person name="Zeng Q."/>
            <person name="Galagan J."/>
            <person name="Birren B.W."/>
            <person name="Cuomo C.A."/>
            <person name="Wickes B.L."/>
        </authorList>
    </citation>
    <scope>NUCLEOTIDE SEQUENCE [LARGE SCALE GENOMIC DNA]</scope>
    <source>
        <strain evidence="2">RA 99-880 / ATCC MYA-4621 / FGSC 9543 / NRRL 43880</strain>
    </source>
</reference>
<dbReference type="InParanoid" id="I1CLT2"/>
<proteinExistence type="predicted"/>
<dbReference type="Gene3D" id="3.30.420.10">
    <property type="entry name" value="Ribonuclease H-like superfamily/Ribonuclease H"/>
    <property type="match status" value="1"/>
</dbReference>
<organism evidence="1 2">
    <name type="scientific">Rhizopus delemar (strain RA 99-880 / ATCC MYA-4621 / FGSC 9543 / NRRL 43880)</name>
    <name type="common">Mucormycosis agent</name>
    <name type="synonym">Rhizopus arrhizus var. delemar</name>
    <dbReference type="NCBI Taxonomy" id="246409"/>
    <lineage>
        <taxon>Eukaryota</taxon>
        <taxon>Fungi</taxon>
        <taxon>Fungi incertae sedis</taxon>
        <taxon>Mucoromycota</taxon>
        <taxon>Mucoromycotina</taxon>
        <taxon>Mucoromycetes</taxon>
        <taxon>Mucorales</taxon>
        <taxon>Mucorineae</taxon>
        <taxon>Rhizopodaceae</taxon>
        <taxon>Rhizopus</taxon>
    </lineage>
</organism>
<dbReference type="EMBL" id="CH476744">
    <property type="protein sequence ID" value="EIE89412.1"/>
    <property type="molecule type" value="Genomic_DNA"/>
</dbReference>
<name>I1CLT2_RHIO9</name>
<evidence type="ECO:0000313" key="1">
    <source>
        <dbReference type="EMBL" id="EIE89412.1"/>
    </source>
</evidence>
<evidence type="ECO:0000313" key="2">
    <source>
        <dbReference type="Proteomes" id="UP000009138"/>
    </source>
</evidence>
<dbReference type="GeneID" id="93621088"/>
<gene>
    <name evidence="1" type="ORF">RO3G_14123</name>
</gene>